<evidence type="ECO:0008006" key="4">
    <source>
        <dbReference type="Google" id="ProtNLM"/>
    </source>
</evidence>
<evidence type="ECO:0000256" key="1">
    <source>
        <dbReference type="SAM" id="SignalP"/>
    </source>
</evidence>
<keyword evidence="3" id="KW-1185">Reference proteome</keyword>
<keyword evidence="1" id="KW-0732">Signal</keyword>
<reference evidence="2" key="1">
    <citation type="submission" date="2023-08" db="EMBL/GenBank/DDBJ databases">
        <title>Pelteobagrus vachellii genome.</title>
        <authorList>
            <person name="Liu H."/>
        </authorList>
    </citation>
    <scope>NUCLEOTIDE SEQUENCE</scope>
    <source>
        <strain evidence="2">PRFRI_2022a</strain>
        <tissue evidence="2">Muscle</tissue>
    </source>
</reference>
<proteinExistence type="predicted"/>
<protein>
    <recommendedName>
        <fullName evidence="4">UPAR/Ly6 domain-containing protein</fullName>
    </recommendedName>
</protein>
<accession>A0AA88TIK9</accession>
<evidence type="ECO:0000313" key="3">
    <source>
        <dbReference type="Proteomes" id="UP001187315"/>
    </source>
</evidence>
<feature type="signal peptide" evidence="1">
    <location>
        <begin position="1"/>
        <end position="19"/>
    </location>
</feature>
<name>A0AA88TIK9_TACVA</name>
<dbReference type="Proteomes" id="UP001187315">
    <property type="component" value="Unassembled WGS sequence"/>
</dbReference>
<evidence type="ECO:0000313" key="2">
    <source>
        <dbReference type="EMBL" id="KAK2868401.1"/>
    </source>
</evidence>
<dbReference type="AlphaFoldDB" id="A0AA88TIK9"/>
<organism evidence="2 3">
    <name type="scientific">Tachysurus vachellii</name>
    <name type="common">Darkbarbel catfish</name>
    <name type="synonym">Pelteobagrus vachellii</name>
    <dbReference type="NCBI Taxonomy" id="175792"/>
    <lineage>
        <taxon>Eukaryota</taxon>
        <taxon>Metazoa</taxon>
        <taxon>Chordata</taxon>
        <taxon>Craniata</taxon>
        <taxon>Vertebrata</taxon>
        <taxon>Euteleostomi</taxon>
        <taxon>Actinopterygii</taxon>
        <taxon>Neopterygii</taxon>
        <taxon>Teleostei</taxon>
        <taxon>Ostariophysi</taxon>
        <taxon>Siluriformes</taxon>
        <taxon>Bagridae</taxon>
        <taxon>Tachysurus</taxon>
    </lineage>
</organism>
<comment type="caution">
    <text evidence="2">The sequence shown here is derived from an EMBL/GenBank/DDBJ whole genome shotgun (WGS) entry which is preliminary data.</text>
</comment>
<sequence>MKMLFMTLILTLMVMSSDSFLKCAYCHPGRGEMCSYDFQSCIAANACITYELKIEPCRPASSEQLCKFVGATIPKLDATQTLFETSE</sequence>
<feature type="chain" id="PRO_5041717263" description="UPAR/Ly6 domain-containing protein" evidence="1">
    <location>
        <begin position="20"/>
        <end position="87"/>
    </location>
</feature>
<dbReference type="EMBL" id="JAVHJS010000001">
    <property type="protein sequence ID" value="KAK2868401.1"/>
    <property type="molecule type" value="Genomic_DNA"/>
</dbReference>
<gene>
    <name evidence="2" type="ORF">Q7C36_000272</name>
</gene>